<dbReference type="GO" id="GO:0043190">
    <property type="term" value="C:ATP-binding cassette (ABC) transporter complex"/>
    <property type="evidence" value="ECO:0007669"/>
    <property type="project" value="InterPro"/>
</dbReference>
<dbReference type="GO" id="GO:0015871">
    <property type="term" value="P:choline transport"/>
    <property type="evidence" value="ECO:0007669"/>
    <property type="project" value="TreeGrafter"/>
</dbReference>
<dbReference type="PROSITE" id="PS51257">
    <property type="entry name" value="PROKAR_LIPOPROTEIN"/>
    <property type="match status" value="1"/>
</dbReference>
<evidence type="ECO:0000256" key="5">
    <source>
        <dbReference type="SAM" id="SignalP"/>
    </source>
</evidence>
<dbReference type="GO" id="GO:0015226">
    <property type="term" value="F:carnitine transmembrane transporter activity"/>
    <property type="evidence" value="ECO:0007669"/>
    <property type="project" value="TreeGrafter"/>
</dbReference>
<dbReference type="Pfam" id="PF04069">
    <property type="entry name" value="OpuAC"/>
    <property type="match status" value="1"/>
</dbReference>
<evidence type="ECO:0000256" key="1">
    <source>
        <dbReference type="ARBA" id="ARBA00004236"/>
    </source>
</evidence>
<reference evidence="7" key="1">
    <citation type="submission" date="2020-02" db="EMBL/GenBank/DDBJ databases">
        <authorList>
            <person name="Meier V. D."/>
        </authorList>
    </citation>
    <scope>NUCLEOTIDE SEQUENCE</scope>
    <source>
        <strain evidence="7">AVDCRST_MAG80</strain>
    </source>
</reference>
<feature type="chain" id="PRO_5038627107" evidence="5">
    <location>
        <begin position="22"/>
        <end position="294"/>
    </location>
</feature>
<evidence type="ECO:0000313" key="7">
    <source>
        <dbReference type="EMBL" id="CAA9452387.1"/>
    </source>
</evidence>
<dbReference type="EMBL" id="CADCVC010000217">
    <property type="protein sequence ID" value="CAA9452387.1"/>
    <property type="molecule type" value="Genomic_DNA"/>
</dbReference>
<evidence type="ECO:0000259" key="6">
    <source>
        <dbReference type="Pfam" id="PF04069"/>
    </source>
</evidence>
<dbReference type="AlphaFoldDB" id="A0A6J4R0Y4"/>
<dbReference type="SUPFAM" id="SSF53850">
    <property type="entry name" value="Periplasmic binding protein-like II"/>
    <property type="match status" value="1"/>
</dbReference>
<feature type="domain" description="ABC-type glycine betaine transport system substrate-binding" evidence="6">
    <location>
        <begin position="30"/>
        <end position="275"/>
    </location>
</feature>
<keyword evidence="4" id="KW-0472">Membrane</keyword>
<evidence type="ECO:0000256" key="4">
    <source>
        <dbReference type="ARBA" id="ARBA00023136"/>
    </source>
</evidence>
<evidence type="ECO:0000256" key="3">
    <source>
        <dbReference type="ARBA" id="ARBA00022475"/>
    </source>
</evidence>
<dbReference type="CDD" id="cd13639">
    <property type="entry name" value="PBP2_OpuAC_like"/>
    <property type="match status" value="1"/>
</dbReference>
<keyword evidence="3" id="KW-1003">Cell membrane</keyword>
<dbReference type="PANTHER" id="PTHR47737">
    <property type="entry name" value="GLYCINE BETAINE/PROLINE BETAINE TRANSPORT SYSTEM PERMEASE PROTEIN PROW"/>
    <property type="match status" value="1"/>
</dbReference>
<organism evidence="7">
    <name type="scientific">uncultured Rubrobacteraceae bacterium</name>
    <dbReference type="NCBI Taxonomy" id="349277"/>
    <lineage>
        <taxon>Bacteria</taxon>
        <taxon>Bacillati</taxon>
        <taxon>Actinomycetota</taxon>
        <taxon>Rubrobacteria</taxon>
        <taxon>Rubrobacterales</taxon>
        <taxon>Rubrobacteraceae</taxon>
        <taxon>environmental samples</taxon>
    </lineage>
</organism>
<keyword evidence="2" id="KW-0813">Transport</keyword>
<comment type="subcellular location">
    <subcellularLocation>
        <location evidence="1">Cell membrane</location>
    </subcellularLocation>
</comment>
<proteinExistence type="predicted"/>
<gene>
    <name evidence="7" type="ORF">AVDCRST_MAG80-2427</name>
</gene>
<dbReference type="Gene3D" id="3.40.190.100">
    <property type="entry name" value="Glycine betaine-binding periplasmic protein, domain 2"/>
    <property type="match status" value="1"/>
</dbReference>
<evidence type="ECO:0000256" key="2">
    <source>
        <dbReference type="ARBA" id="ARBA00022448"/>
    </source>
</evidence>
<dbReference type="InterPro" id="IPR007210">
    <property type="entry name" value="ABC_Gly_betaine_transp_sub-bd"/>
</dbReference>
<dbReference type="GO" id="GO:0005275">
    <property type="term" value="F:amine transmembrane transporter activity"/>
    <property type="evidence" value="ECO:0007669"/>
    <property type="project" value="TreeGrafter"/>
</dbReference>
<sequence>MRAPLLPGLFFLLVVSALLTAGCGGGDDGKTLEIADIGWTENTAISALTKVLLEEELGYESVTVNTSDLDSVYEGVARGNLDAFQDVWLPNQQDLLASVEDDVELLGPWYRGQTQQGIGVPSYMDATSLDQLTESETDLLLGIEPSSVVMEIVSEEVIPAYDLDQKLVEASTQGMFAEVDNRYDSREEFAFVAWSPHWMNQRYDFRYLEDPKDAFGELNNQAKIQMVVNEDLSGDDPVAYAFMDAVTLDEEQLNDLESTINEVGDPLEGARQWAQEHPEVWQPWVEATENARES</sequence>
<keyword evidence="5" id="KW-0732">Signal</keyword>
<protein>
    <submittedName>
        <fullName evidence="7">Glycine betaine ABC transport system, glycine betaine-binding protein OpuAC</fullName>
    </submittedName>
</protein>
<dbReference type="Gene3D" id="3.40.190.10">
    <property type="entry name" value="Periplasmic binding protein-like II"/>
    <property type="match status" value="1"/>
</dbReference>
<name>A0A6J4R0Y4_9ACTN</name>
<accession>A0A6J4R0Y4</accession>
<dbReference type="GO" id="GO:0031460">
    <property type="term" value="P:glycine betaine transport"/>
    <property type="evidence" value="ECO:0007669"/>
    <property type="project" value="TreeGrafter"/>
</dbReference>
<feature type="signal peptide" evidence="5">
    <location>
        <begin position="1"/>
        <end position="21"/>
    </location>
</feature>
<dbReference type="PANTHER" id="PTHR47737:SF1">
    <property type="entry name" value="GLYCINE BETAINE_PROLINE BETAINE TRANSPORT SYSTEM PERMEASE PROTEIN PROW"/>
    <property type="match status" value="1"/>
</dbReference>